<dbReference type="PANTHER" id="PTHR34969">
    <property type="entry name" value="OS01G0621700 PROTEIN"/>
    <property type="match status" value="1"/>
</dbReference>
<dbReference type="EMBL" id="OU503047">
    <property type="protein sequence ID" value="CAI9771966.1"/>
    <property type="molecule type" value="Genomic_DNA"/>
</dbReference>
<evidence type="ECO:0000259" key="2">
    <source>
        <dbReference type="PROSITE" id="PS51757"/>
    </source>
</evidence>
<sequence>MSRYLSSRRVQIESAGYDDENGRASETPDKDDANGSGSMKLRPLDSNVTEDQEPFMGVKVRRKTSRLRDYLGDYIDVPSRPRLMKILEKQGDRKVLFADKLLKFTSSGKMKRRILLITDFAIYIVDPDTDALKRRIALAAVEKLCLSELSDNFFAIIIPTEYDLLMASTRKTEIVTVLVDATKSASDYELEVSLSNRFEYHAGAEVVKEIQFEEVEGGVKTRIIRK</sequence>
<dbReference type="Proteomes" id="UP000834106">
    <property type="component" value="Chromosome 12"/>
</dbReference>
<evidence type="ECO:0000313" key="3">
    <source>
        <dbReference type="EMBL" id="CAI9771966.1"/>
    </source>
</evidence>
<name>A0AAD1ZPX1_9LAMI</name>
<dbReference type="GO" id="GO:0016459">
    <property type="term" value="C:myosin complex"/>
    <property type="evidence" value="ECO:0007669"/>
    <property type="project" value="InterPro"/>
</dbReference>
<dbReference type="InterPro" id="IPR010926">
    <property type="entry name" value="Myosin_TH1"/>
</dbReference>
<proteinExistence type="predicted"/>
<dbReference type="AlphaFoldDB" id="A0AAD1ZPX1"/>
<dbReference type="GO" id="GO:0003774">
    <property type="term" value="F:cytoskeletal motor activity"/>
    <property type="evidence" value="ECO:0007669"/>
    <property type="project" value="InterPro"/>
</dbReference>
<reference evidence="3" key="1">
    <citation type="submission" date="2023-05" db="EMBL/GenBank/DDBJ databases">
        <authorList>
            <person name="Huff M."/>
        </authorList>
    </citation>
    <scope>NUCLEOTIDE SEQUENCE</scope>
</reference>
<accession>A0AAD1ZPX1</accession>
<keyword evidence="4" id="KW-1185">Reference proteome</keyword>
<feature type="region of interest" description="Disordered" evidence="1">
    <location>
        <begin position="1"/>
        <end position="46"/>
    </location>
</feature>
<protein>
    <recommendedName>
        <fullName evidence="2">TH1 domain-containing protein</fullName>
    </recommendedName>
</protein>
<gene>
    <name evidence="3" type="ORF">FPE_LOCUS19396</name>
</gene>
<organism evidence="3 4">
    <name type="scientific">Fraxinus pennsylvanica</name>
    <dbReference type="NCBI Taxonomy" id="56036"/>
    <lineage>
        <taxon>Eukaryota</taxon>
        <taxon>Viridiplantae</taxon>
        <taxon>Streptophyta</taxon>
        <taxon>Embryophyta</taxon>
        <taxon>Tracheophyta</taxon>
        <taxon>Spermatophyta</taxon>
        <taxon>Magnoliopsida</taxon>
        <taxon>eudicotyledons</taxon>
        <taxon>Gunneridae</taxon>
        <taxon>Pentapetalae</taxon>
        <taxon>asterids</taxon>
        <taxon>lamiids</taxon>
        <taxon>Lamiales</taxon>
        <taxon>Oleaceae</taxon>
        <taxon>Oleeae</taxon>
        <taxon>Fraxinus</taxon>
    </lineage>
</organism>
<dbReference type="Pfam" id="PF06017">
    <property type="entry name" value="Myosin_TH1"/>
    <property type="match status" value="1"/>
</dbReference>
<feature type="domain" description="TH1" evidence="2">
    <location>
        <begin position="59"/>
        <end position="226"/>
    </location>
</feature>
<dbReference type="PANTHER" id="PTHR34969:SF1">
    <property type="entry name" value="TH1 DOMAIN-CONTAINING PROTEIN"/>
    <property type="match status" value="1"/>
</dbReference>
<feature type="compositionally biased region" description="Basic and acidic residues" evidence="1">
    <location>
        <begin position="20"/>
        <end position="33"/>
    </location>
</feature>
<evidence type="ECO:0000313" key="4">
    <source>
        <dbReference type="Proteomes" id="UP000834106"/>
    </source>
</evidence>
<dbReference type="PROSITE" id="PS51757">
    <property type="entry name" value="TH1"/>
    <property type="match status" value="1"/>
</dbReference>
<evidence type="ECO:0000256" key="1">
    <source>
        <dbReference type="SAM" id="MobiDB-lite"/>
    </source>
</evidence>